<keyword evidence="3" id="KW-1185">Reference proteome</keyword>
<dbReference type="SUPFAM" id="SSF53328">
    <property type="entry name" value="Formyltransferase"/>
    <property type="match status" value="1"/>
</dbReference>
<dbReference type="Pfam" id="PF00551">
    <property type="entry name" value="Formyl_trans_N"/>
    <property type="match status" value="1"/>
</dbReference>
<dbReference type="AlphaFoldDB" id="A0A7W2FR89"/>
<dbReference type="Proteomes" id="UP000571701">
    <property type="component" value="Unassembled WGS sequence"/>
</dbReference>
<evidence type="ECO:0000259" key="1">
    <source>
        <dbReference type="Pfam" id="PF00551"/>
    </source>
</evidence>
<dbReference type="EMBL" id="JACFYF010000005">
    <property type="protein sequence ID" value="MBA5762798.1"/>
    <property type="molecule type" value="Genomic_DNA"/>
</dbReference>
<evidence type="ECO:0000313" key="3">
    <source>
        <dbReference type="Proteomes" id="UP000571701"/>
    </source>
</evidence>
<dbReference type="RefSeq" id="WP_182108820.1">
    <property type="nucleotide sequence ID" value="NZ_JACFYF010000005.1"/>
</dbReference>
<proteinExistence type="predicted"/>
<accession>A0A7W2FR89</accession>
<dbReference type="Gene3D" id="3.40.50.170">
    <property type="entry name" value="Formyl transferase, N-terminal domain"/>
    <property type="match status" value="1"/>
</dbReference>
<protein>
    <recommendedName>
        <fullName evidence="1">Formyl transferase N-terminal domain-containing protein</fullName>
    </recommendedName>
</protein>
<reference evidence="2 3" key="1">
    <citation type="submission" date="2020-07" db="EMBL/GenBank/DDBJ databases">
        <title>Vibrio marinisediminis sp. nov., isolated from marine sediment.</title>
        <authorList>
            <person name="Ji X."/>
        </authorList>
    </citation>
    <scope>NUCLEOTIDE SEQUENCE [LARGE SCALE GENOMIC DNA]</scope>
    <source>
        <strain evidence="2 3">404</strain>
    </source>
</reference>
<dbReference type="InterPro" id="IPR002376">
    <property type="entry name" value="Formyl_transf_N"/>
</dbReference>
<feature type="domain" description="Formyl transferase N-terminal" evidence="1">
    <location>
        <begin position="110"/>
        <end position="221"/>
    </location>
</feature>
<gene>
    <name evidence="2" type="ORF">H2O73_10620</name>
</gene>
<organism evidence="2 3">
    <name type="scientific">Vibrio marinisediminis</name>
    <dbReference type="NCBI Taxonomy" id="2758441"/>
    <lineage>
        <taxon>Bacteria</taxon>
        <taxon>Pseudomonadati</taxon>
        <taxon>Pseudomonadota</taxon>
        <taxon>Gammaproteobacteria</taxon>
        <taxon>Vibrionales</taxon>
        <taxon>Vibrionaceae</taxon>
        <taxon>Vibrio</taxon>
    </lineage>
</organism>
<comment type="caution">
    <text evidence="2">The sequence shown here is derived from an EMBL/GenBank/DDBJ whole genome shotgun (WGS) entry which is preliminary data.</text>
</comment>
<dbReference type="InterPro" id="IPR036477">
    <property type="entry name" value="Formyl_transf_N_sf"/>
</dbReference>
<evidence type="ECO:0000313" key="2">
    <source>
        <dbReference type="EMBL" id="MBA5762798.1"/>
    </source>
</evidence>
<sequence length="289" mass="33244">MKIDRILISCNMEIQHFYFVKCFIEKYKDNFEIKVIFQSHLKKRGKVNNLINLLKKQSVDRLIKNIMLENKYGKLLKAEQTTTYNDFYGNIELDYFVRTIGEENIHITSNVNSNEIVDLVNQYAPDIFLLQGGKLLNNAFINALGDAYILHLHLGNVPFYRGGNSQFWAIYNNAVNENGFTIQSVDLGIDTGAIYIRRSVVNFDHKDGHHSMYCKTQLAGIEAIESLIDFYVNNGKLPSPITVSEKGFNYTGKMVTESANEYVFLNRERVMSRHLESDKQPAFEDISVI</sequence>
<name>A0A7W2FR89_9VIBR</name>